<sequence length="106" mass="11968">MSLAHHRNILAGVMGDISAYEYHADRPLLSVVAVLKNTYDHGKGLYALCEQLGIGEAQELARDLYGISRLILALLTGYSFIIMHNTTIFKLIRRRIWPHLYPTSLS</sequence>
<dbReference type="Proteomes" id="UP000194873">
    <property type="component" value="Unassembled WGS sequence"/>
</dbReference>
<name>A0A243W805_9BACT</name>
<organism evidence="2 3">
    <name type="scientific">Hymenobacter crusticola</name>
    <dbReference type="NCBI Taxonomy" id="1770526"/>
    <lineage>
        <taxon>Bacteria</taxon>
        <taxon>Pseudomonadati</taxon>
        <taxon>Bacteroidota</taxon>
        <taxon>Cytophagia</taxon>
        <taxon>Cytophagales</taxon>
        <taxon>Hymenobacteraceae</taxon>
        <taxon>Hymenobacter</taxon>
    </lineage>
</organism>
<evidence type="ECO:0000313" key="2">
    <source>
        <dbReference type="EMBL" id="OUJ69935.1"/>
    </source>
</evidence>
<dbReference type="RefSeq" id="WP_086596984.1">
    <property type="nucleotide sequence ID" value="NZ_MTSE01000028.1"/>
</dbReference>
<comment type="caution">
    <text evidence="2">The sequence shown here is derived from an EMBL/GenBank/DDBJ whole genome shotgun (WGS) entry which is preliminary data.</text>
</comment>
<proteinExistence type="predicted"/>
<evidence type="ECO:0000313" key="3">
    <source>
        <dbReference type="Proteomes" id="UP000194873"/>
    </source>
</evidence>
<feature type="transmembrane region" description="Helical" evidence="1">
    <location>
        <begin position="70"/>
        <end position="92"/>
    </location>
</feature>
<dbReference type="OrthoDB" id="6402880at2"/>
<keyword evidence="1" id="KW-1133">Transmembrane helix</keyword>
<reference evidence="2 3" key="1">
    <citation type="submission" date="2017-01" db="EMBL/GenBank/DDBJ databases">
        <title>A new Hymenobacter.</title>
        <authorList>
            <person name="Liang Y."/>
            <person name="Feng F."/>
        </authorList>
    </citation>
    <scope>NUCLEOTIDE SEQUENCE [LARGE SCALE GENOMIC DNA]</scope>
    <source>
        <strain evidence="2">MIMBbqt21</strain>
    </source>
</reference>
<evidence type="ECO:0000256" key="1">
    <source>
        <dbReference type="SAM" id="Phobius"/>
    </source>
</evidence>
<gene>
    <name evidence="2" type="ORF">BXP70_25680</name>
</gene>
<dbReference type="AlphaFoldDB" id="A0A243W805"/>
<protein>
    <submittedName>
        <fullName evidence="2">Uncharacterized protein</fullName>
    </submittedName>
</protein>
<keyword evidence="3" id="KW-1185">Reference proteome</keyword>
<keyword evidence="1" id="KW-0472">Membrane</keyword>
<accession>A0A243W805</accession>
<dbReference type="EMBL" id="MTSE01000028">
    <property type="protein sequence ID" value="OUJ69935.1"/>
    <property type="molecule type" value="Genomic_DNA"/>
</dbReference>
<keyword evidence="1" id="KW-0812">Transmembrane</keyword>